<accession>A0A183EL19</accession>
<feature type="compositionally biased region" description="Basic and acidic residues" evidence="1">
    <location>
        <begin position="1"/>
        <end position="17"/>
    </location>
</feature>
<evidence type="ECO:0000313" key="3">
    <source>
        <dbReference type="Proteomes" id="UP000271098"/>
    </source>
</evidence>
<protein>
    <submittedName>
        <fullName evidence="4">CsbD family protein</fullName>
    </submittedName>
</protein>
<reference evidence="2 3" key="2">
    <citation type="submission" date="2018-11" db="EMBL/GenBank/DDBJ databases">
        <authorList>
            <consortium name="Pathogen Informatics"/>
        </authorList>
    </citation>
    <scope>NUCLEOTIDE SEQUENCE [LARGE SCALE GENOMIC DNA]</scope>
</reference>
<keyword evidence="3" id="KW-1185">Reference proteome</keyword>
<evidence type="ECO:0000313" key="4">
    <source>
        <dbReference type="WBParaSite" id="GPUH_0002168701-mRNA-1"/>
    </source>
</evidence>
<feature type="region of interest" description="Disordered" evidence="1">
    <location>
        <begin position="1"/>
        <end position="44"/>
    </location>
</feature>
<organism evidence="4">
    <name type="scientific">Gongylonema pulchrum</name>
    <dbReference type="NCBI Taxonomy" id="637853"/>
    <lineage>
        <taxon>Eukaryota</taxon>
        <taxon>Metazoa</taxon>
        <taxon>Ecdysozoa</taxon>
        <taxon>Nematoda</taxon>
        <taxon>Chromadorea</taxon>
        <taxon>Rhabditida</taxon>
        <taxon>Spirurina</taxon>
        <taxon>Spiruromorpha</taxon>
        <taxon>Spiruroidea</taxon>
        <taxon>Gongylonematidae</taxon>
        <taxon>Gongylonema</taxon>
    </lineage>
</organism>
<reference evidence="4" key="1">
    <citation type="submission" date="2016-06" db="UniProtKB">
        <authorList>
            <consortium name="WormBaseParasite"/>
        </authorList>
    </citation>
    <scope>IDENTIFICATION</scope>
</reference>
<dbReference type="AlphaFoldDB" id="A0A183EL19"/>
<sequence>MHKGTEEMNDLRQKSSDKISNLQQRGSEKVEELQEKGAGKVDDLRQKDSEIDEVKDYAGMLFVSGITYSAFPRTPQLA</sequence>
<name>A0A183EL19_9BILA</name>
<evidence type="ECO:0000313" key="2">
    <source>
        <dbReference type="EMBL" id="VDN38695.1"/>
    </source>
</evidence>
<dbReference type="EMBL" id="UYRT01093157">
    <property type="protein sequence ID" value="VDN38695.1"/>
    <property type="molecule type" value="Genomic_DNA"/>
</dbReference>
<feature type="compositionally biased region" description="Basic and acidic residues" evidence="1">
    <location>
        <begin position="26"/>
        <end position="44"/>
    </location>
</feature>
<proteinExistence type="predicted"/>
<evidence type="ECO:0000256" key="1">
    <source>
        <dbReference type="SAM" id="MobiDB-lite"/>
    </source>
</evidence>
<dbReference type="WBParaSite" id="GPUH_0002168701-mRNA-1">
    <property type="protein sequence ID" value="GPUH_0002168701-mRNA-1"/>
    <property type="gene ID" value="GPUH_0002168701"/>
</dbReference>
<dbReference type="Proteomes" id="UP000271098">
    <property type="component" value="Unassembled WGS sequence"/>
</dbReference>
<gene>
    <name evidence="2" type="ORF">GPUH_LOCUS21660</name>
</gene>